<comment type="caution">
    <text evidence="1">The sequence shown here is derived from an EMBL/GenBank/DDBJ whole genome shotgun (WGS) entry which is preliminary data.</text>
</comment>
<organism evidence="1 2">
    <name type="scientific">Campylobacter majalis</name>
    <dbReference type="NCBI Taxonomy" id="2790656"/>
    <lineage>
        <taxon>Bacteria</taxon>
        <taxon>Pseudomonadati</taxon>
        <taxon>Campylobacterota</taxon>
        <taxon>Epsilonproteobacteria</taxon>
        <taxon>Campylobacterales</taxon>
        <taxon>Campylobacteraceae</taxon>
        <taxon>Campylobacter</taxon>
    </lineage>
</organism>
<proteinExistence type="predicted"/>
<reference evidence="1 2" key="1">
    <citation type="submission" date="2020-11" db="EMBL/GenBank/DDBJ databases">
        <authorList>
            <person name="Peeters C."/>
        </authorList>
    </citation>
    <scope>NUCLEOTIDE SEQUENCE [LARGE SCALE GENOMIC DNA]</scope>
    <source>
        <strain evidence="1 2">LMG 7974</strain>
    </source>
</reference>
<gene>
    <name evidence="1" type="ORF">LMG7974_01654</name>
</gene>
<keyword evidence="2" id="KW-1185">Reference proteome</keyword>
<protein>
    <submittedName>
        <fullName evidence="1">Uncharacterized protein</fullName>
    </submittedName>
</protein>
<evidence type="ECO:0000313" key="2">
    <source>
        <dbReference type="Proteomes" id="UP000789803"/>
    </source>
</evidence>
<evidence type="ECO:0000313" key="1">
    <source>
        <dbReference type="EMBL" id="CAD7289577.1"/>
    </source>
</evidence>
<dbReference type="EMBL" id="CAJHOF010000018">
    <property type="protein sequence ID" value="CAD7289577.1"/>
    <property type="molecule type" value="Genomic_DNA"/>
</dbReference>
<accession>A0ABM8Q9A2</accession>
<sequence length="32" mass="3608">MSEILLVVLATLILSLTVQVRNLSNEIKKLKK</sequence>
<name>A0ABM8Q9A2_9BACT</name>
<dbReference type="Proteomes" id="UP000789803">
    <property type="component" value="Unassembled WGS sequence"/>
</dbReference>